<evidence type="ECO:0000313" key="2">
    <source>
        <dbReference type="Proteomes" id="UP000807353"/>
    </source>
</evidence>
<dbReference type="EMBL" id="MU150274">
    <property type="protein sequence ID" value="KAF9462244.1"/>
    <property type="molecule type" value="Genomic_DNA"/>
</dbReference>
<organism evidence="1 2">
    <name type="scientific">Collybia nuda</name>
    <dbReference type="NCBI Taxonomy" id="64659"/>
    <lineage>
        <taxon>Eukaryota</taxon>
        <taxon>Fungi</taxon>
        <taxon>Dikarya</taxon>
        <taxon>Basidiomycota</taxon>
        <taxon>Agaricomycotina</taxon>
        <taxon>Agaricomycetes</taxon>
        <taxon>Agaricomycetidae</taxon>
        <taxon>Agaricales</taxon>
        <taxon>Tricholomatineae</taxon>
        <taxon>Clitocybaceae</taxon>
        <taxon>Collybia</taxon>
    </lineage>
</organism>
<protein>
    <submittedName>
        <fullName evidence="1">Uncharacterized protein</fullName>
    </submittedName>
</protein>
<feature type="non-terminal residue" evidence="1">
    <location>
        <position position="1"/>
    </location>
</feature>
<accession>A0A9P5Y3Z2</accession>
<dbReference type="AlphaFoldDB" id="A0A9P5Y3Z2"/>
<feature type="non-terminal residue" evidence="1">
    <location>
        <position position="103"/>
    </location>
</feature>
<keyword evidence="2" id="KW-1185">Reference proteome</keyword>
<evidence type="ECO:0000313" key="1">
    <source>
        <dbReference type="EMBL" id="KAF9462244.1"/>
    </source>
</evidence>
<proteinExistence type="predicted"/>
<sequence length="103" mass="11775">EEIHFSNVITTFRNYARYSLTANNRRRKDIYRLPKEDQDVLDELGYKRKLDEVDKAILANAEFLGLIVANPEIFGHDLEEVEDEGVQSSDAVDGVHIHDQSTG</sequence>
<name>A0A9P5Y3Z2_9AGAR</name>
<dbReference type="OrthoDB" id="978at2759"/>
<dbReference type="Proteomes" id="UP000807353">
    <property type="component" value="Unassembled WGS sequence"/>
</dbReference>
<reference evidence="1" key="1">
    <citation type="submission" date="2020-11" db="EMBL/GenBank/DDBJ databases">
        <authorList>
            <consortium name="DOE Joint Genome Institute"/>
            <person name="Ahrendt S."/>
            <person name="Riley R."/>
            <person name="Andreopoulos W."/>
            <person name="Labutti K."/>
            <person name="Pangilinan J."/>
            <person name="Ruiz-Duenas F.J."/>
            <person name="Barrasa J.M."/>
            <person name="Sanchez-Garcia M."/>
            <person name="Camarero S."/>
            <person name="Miyauchi S."/>
            <person name="Serrano A."/>
            <person name="Linde D."/>
            <person name="Babiker R."/>
            <person name="Drula E."/>
            <person name="Ayuso-Fernandez I."/>
            <person name="Pacheco R."/>
            <person name="Padilla G."/>
            <person name="Ferreira P."/>
            <person name="Barriuso J."/>
            <person name="Kellner H."/>
            <person name="Castanera R."/>
            <person name="Alfaro M."/>
            <person name="Ramirez L."/>
            <person name="Pisabarro A.G."/>
            <person name="Kuo A."/>
            <person name="Tritt A."/>
            <person name="Lipzen A."/>
            <person name="He G."/>
            <person name="Yan M."/>
            <person name="Ng V."/>
            <person name="Cullen D."/>
            <person name="Martin F."/>
            <person name="Rosso M.-N."/>
            <person name="Henrissat B."/>
            <person name="Hibbett D."/>
            <person name="Martinez A.T."/>
            <person name="Grigoriev I.V."/>
        </authorList>
    </citation>
    <scope>NUCLEOTIDE SEQUENCE</scope>
    <source>
        <strain evidence="1">CBS 247.69</strain>
    </source>
</reference>
<comment type="caution">
    <text evidence="1">The sequence shown here is derived from an EMBL/GenBank/DDBJ whole genome shotgun (WGS) entry which is preliminary data.</text>
</comment>
<gene>
    <name evidence="1" type="ORF">BDZ94DRAFT_1134695</name>
</gene>